<dbReference type="SMART" id="SM00256">
    <property type="entry name" value="FBOX"/>
    <property type="match status" value="1"/>
</dbReference>
<dbReference type="FunFam" id="3.80.10.10:FF:001010">
    <property type="entry name" value="S-phase kinase-associated protein 2"/>
    <property type="match status" value="1"/>
</dbReference>
<dbReference type="PANTHER" id="PTHR13318">
    <property type="entry name" value="PARTNER OF PAIRED, ISOFORM B-RELATED"/>
    <property type="match status" value="1"/>
</dbReference>
<evidence type="ECO:0000313" key="2">
    <source>
        <dbReference type="EMBL" id="ULT99745.1"/>
    </source>
</evidence>
<dbReference type="AlphaFoldDB" id="A0AAE9DAB0"/>
<dbReference type="InterPro" id="IPR001810">
    <property type="entry name" value="F-box_dom"/>
</dbReference>
<dbReference type="InterPro" id="IPR036047">
    <property type="entry name" value="F-box-like_dom_sf"/>
</dbReference>
<dbReference type="Proteomes" id="UP000827892">
    <property type="component" value="Chromosome III"/>
</dbReference>
<sequence length="418" mass="47433">MFRVIGRLPASLDEKADSDAENDADRVFTDESDPIFPCYNQYPKKSIRLSVSKNSARLKSINLNDVPKKGVTTLPIRRKGFRTLEDPFRKYKVPEEVIDFIFSNLRKRDLLAVMAVCKSFYAIGTKSKNWLITDVMERPVSELALAGLMKRKIRVLRLAGAKADPMSRVNIRLYAKTMHSQCRLEFLDLSRANLTERQLLIILKPCVKLQCLSIEGNILNNEVARCISANRDLLELDISMTRGISAEGARMIVQNCTKLEQFNASWCELDKKALDVIVHNITGNIRKLSLSGSVRGYGLNGEHIDILSQKVDEVVDLDISDNGELTDASIATLVAYFPHLTQLSINRCYGIDPNMLIHLNNKASLRYLNVHGNITENNMDVFLRMCDRLRINNQLFNHTAKPVTNNDYTIWGNIMLEK</sequence>
<reference evidence="2 3" key="1">
    <citation type="submission" date="2022-05" db="EMBL/GenBank/DDBJ databases">
        <title>Chromosome-level reference genomes for two strains of Caenorhabditis briggsae: an improved platform for comparative genomics.</title>
        <authorList>
            <person name="Stevens L."/>
            <person name="Andersen E.C."/>
        </authorList>
    </citation>
    <scope>NUCLEOTIDE SEQUENCE [LARGE SCALE GENOMIC DNA]</scope>
    <source>
        <strain evidence="2">QX1410_ONT</strain>
        <tissue evidence="2">Whole-organism</tissue>
    </source>
</reference>
<dbReference type="Gene3D" id="3.80.10.10">
    <property type="entry name" value="Ribonuclease Inhibitor"/>
    <property type="match status" value="1"/>
</dbReference>
<feature type="domain" description="F-box" evidence="1">
    <location>
        <begin position="87"/>
        <end position="133"/>
    </location>
</feature>
<dbReference type="PROSITE" id="PS50181">
    <property type="entry name" value="FBOX"/>
    <property type="match status" value="1"/>
</dbReference>
<dbReference type="SUPFAM" id="SSF52047">
    <property type="entry name" value="RNI-like"/>
    <property type="match status" value="1"/>
</dbReference>
<gene>
    <name evidence="2" type="ORF">L3Y34_000791</name>
</gene>
<protein>
    <recommendedName>
        <fullName evidence="1">F-box domain-containing protein</fullName>
    </recommendedName>
</protein>
<dbReference type="EMBL" id="CP090893">
    <property type="protein sequence ID" value="ULT99745.1"/>
    <property type="molecule type" value="Genomic_DNA"/>
</dbReference>
<accession>A0AAE9DAB0</accession>
<dbReference type="KEGG" id="cbr:CBG_05188"/>
<dbReference type="Pfam" id="PF12937">
    <property type="entry name" value="F-box-like"/>
    <property type="match status" value="1"/>
</dbReference>
<dbReference type="SUPFAM" id="SSF81383">
    <property type="entry name" value="F-box domain"/>
    <property type="match status" value="1"/>
</dbReference>
<dbReference type="InterPro" id="IPR032675">
    <property type="entry name" value="LRR_dom_sf"/>
</dbReference>
<proteinExistence type="predicted"/>
<evidence type="ECO:0000313" key="3">
    <source>
        <dbReference type="Proteomes" id="UP000827892"/>
    </source>
</evidence>
<dbReference type="OMA" id="NISWCEF"/>
<name>A0AAE9DAB0_CAEBR</name>
<evidence type="ECO:0000259" key="1">
    <source>
        <dbReference type="PROSITE" id="PS50181"/>
    </source>
</evidence>
<organism evidence="2 3">
    <name type="scientific">Caenorhabditis briggsae</name>
    <dbReference type="NCBI Taxonomy" id="6238"/>
    <lineage>
        <taxon>Eukaryota</taxon>
        <taxon>Metazoa</taxon>
        <taxon>Ecdysozoa</taxon>
        <taxon>Nematoda</taxon>
        <taxon>Chromadorea</taxon>
        <taxon>Rhabditida</taxon>
        <taxon>Rhabditina</taxon>
        <taxon>Rhabditomorpha</taxon>
        <taxon>Rhabditoidea</taxon>
        <taxon>Rhabditidae</taxon>
        <taxon>Peloderinae</taxon>
        <taxon>Caenorhabditis</taxon>
    </lineage>
</organism>